<dbReference type="InterPro" id="IPR004365">
    <property type="entry name" value="NA-bd_OB_tRNA"/>
</dbReference>
<reference evidence="2" key="1">
    <citation type="submission" date="2020-06" db="EMBL/GenBank/DDBJ databases">
        <title>Legume-microbial interactions unlock mineral nutrients during tropical forest succession.</title>
        <authorList>
            <person name="Epihov D.Z."/>
        </authorList>
    </citation>
    <scope>NUCLEOTIDE SEQUENCE [LARGE SCALE GENOMIC DNA]</scope>
    <source>
        <strain evidence="2">Pan2503</strain>
    </source>
</reference>
<evidence type="ECO:0000259" key="1">
    <source>
        <dbReference type="Pfam" id="PF01336"/>
    </source>
</evidence>
<dbReference type="GO" id="GO:0003676">
    <property type="term" value="F:nucleic acid binding"/>
    <property type="evidence" value="ECO:0007669"/>
    <property type="project" value="InterPro"/>
</dbReference>
<organism evidence="2 3">
    <name type="scientific">Candidatus Acidiferrum panamense</name>
    <dbReference type="NCBI Taxonomy" id="2741543"/>
    <lineage>
        <taxon>Bacteria</taxon>
        <taxon>Pseudomonadati</taxon>
        <taxon>Acidobacteriota</taxon>
        <taxon>Terriglobia</taxon>
        <taxon>Candidatus Acidiferrales</taxon>
        <taxon>Candidatus Acidiferrum</taxon>
    </lineage>
</organism>
<dbReference type="InterPro" id="IPR004805">
    <property type="entry name" value="DnaE2/DnaE/PolC"/>
</dbReference>
<keyword evidence="3" id="KW-1185">Reference proteome</keyword>
<dbReference type="SUPFAM" id="SSF50249">
    <property type="entry name" value="Nucleic acid-binding proteins"/>
    <property type="match status" value="1"/>
</dbReference>
<dbReference type="CDD" id="cd04485">
    <property type="entry name" value="DnaE_OBF"/>
    <property type="match status" value="1"/>
</dbReference>
<accession>A0A7V8NU33</accession>
<dbReference type="PANTHER" id="PTHR32294">
    <property type="entry name" value="DNA POLYMERASE III SUBUNIT ALPHA"/>
    <property type="match status" value="1"/>
</dbReference>
<evidence type="ECO:0000313" key="3">
    <source>
        <dbReference type="Proteomes" id="UP000567293"/>
    </source>
</evidence>
<comment type="caution">
    <text evidence="2">The sequence shown here is derived from an EMBL/GenBank/DDBJ whole genome shotgun (WGS) entry which is preliminary data.</text>
</comment>
<dbReference type="Gene3D" id="2.40.50.140">
    <property type="entry name" value="Nucleic acid-binding proteins"/>
    <property type="match status" value="1"/>
</dbReference>
<dbReference type="GO" id="GO:0006260">
    <property type="term" value="P:DNA replication"/>
    <property type="evidence" value="ECO:0007669"/>
    <property type="project" value="InterPro"/>
</dbReference>
<gene>
    <name evidence="2" type="ORF">HRJ53_21300</name>
</gene>
<feature type="domain" description="OB" evidence="1">
    <location>
        <begin position="50"/>
        <end position="117"/>
    </location>
</feature>
<proteinExistence type="predicted"/>
<dbReference type="Proteomes" id="UP000567293">
    <property type="component" value="Unassembled WGS sequence"/>
</dbReference>
<evidence type="ECO:0000313" key="2">
    <source>
        <dbReference type="EMBL" id="MBA0087530.1"/>
    </source>
</evidence>
<dbReference type="InterPro" id="IPR012340">
    <property type="entry name" value="NA-bd_OB-fold"/>
</dbReference>
<protein>
    <recommendedName>
        <fullName evidence="1">OB domain-containing protein</fullName>
    </recommendedName>
</protein>
<dbReference type="PANTHER" id="PTHR32294:SF5">
    <property type="entry name" value="DNA POLYMERASE III POLC-TYPE"/>
    <property type="match status" value="1"/>
</dbReference>
<dbReference type="GO" id="GO:0008408">
    <property type="term" value="F:3'-5' exonuclease activity"/>
    <property type="evidence" value="ECO:0007669"/>
    <property type="project" value="InterPro"/>
</dbReference>
<dbReference type="EMBL" id="JACDQQ010002050">
    <property type="protein sequence ID" value="MBA0087530.1"/>
    <property type="molecule type" value="Genomic_DNA"/>
</dbReference>
<dbReference type="Pfam" id="PF01336">
    <property type="entry name" value="tRNA_anti-codon"/>
    <property type="match status" value="1"/>
</dbReference>
<name>A0A7V8NU33_9BACT</name>
<sequence length="126" mass="14820">MQMPEYTREQKLRYEREILEVCVSGHPLDFLPHNDEVWSDELPGLHGKRVTLCGWVITYRHVGTKNFRNMMFVTLEDQRGVYEVVLFPDAYERYGGLVFETRTMRVTGRVEPDGQINGEKLEALRK</sequence>
<dbReference type="AlphaFoldDB" id="A0A7V8NU33"/>